<gene>
    <name evidence="10" type="ORF">Cspa_c20730</name>
</gene>
<comment type="similarity">
    <text evidence="8">Belongs to the MacroD-type family. Zn-Macro subfamily.</text>
</comment>
<feature type="domain" description="Macro" evidence="9">
    <location>
        <begin position="81"/>
        <end position="269"/>
    </location>
</feature>
<name>M1MD49_9CLOT</name>
<dbReference type="AlphaFoldDB" id="M1MD49"/>
<dbReference type="KEGG" id="csr:Cspa_c20730"/>
<evidence type="ECO:0000313" key="10">
    <source>
        <dbReference type="EMBL" id="AGF55839.1"/>
    </source>
</evidence>
<evidence type="ECO:0000256" key="3">
    <source>
        <dbReference type="ARBA" id="ARBA00022723"/>
    </source>
</evidence>
<dbReference type="HOGENOM" id="CLU_046550_2_1_9"/>
<dbReference type="Proteomes" id="UP000011728">
    <property type="component" value="Chromosome"/>
</dbReference>
<evidence type="ECO:0000256" key="6">
    <source>
        <dbReference type="ARBA" id="ARBA00023295"/>
    </source>
</evidence>
<evidence type="ECO:0000259" key="9">
    <source>
        <dbReference type="PROSITE" id="PS51154"/>
    </source>
</evidence>
<comment type="catalytic activity">
    <reaction evidence="7">
        <text>4-O-(ADP-D-ribosyl)-L-aspartyl-[protein] + H2O = L-aspartyl-[protein] + ADP-D-ribose + H(+)</text>
        <dbReference type="Rhea" id="RHEA:54428"/>
        <dbReference type="Rhea" id="RHEA-COMP:9867"/>
        <dbReference type="Rhea" id="RHEA-COMP:13832"/>
        <dbReference type="ChEBI" id="CHEBI:15377"/>
        <dbReference type="ChEBI" id="CHEBI:15378"/>
        <dbReference type="ChEBI" id="CHEBI:29961"/>
        <dbReference type="ChEBI" id="CHEBI:57967"/>
        <dbReference type="ChEBI" id="CHEBI:138102"/>
    </reaction>
    <physiologicalReaction direction="left-to-right" evidence="7">
        <dbReference type="Rhea" id="RHEA:54429"/>
    </physiologicalReaction>
</comment>
<dbReference type="PATRIC" id="fig|931276.5.peg.2067"/>
<keyword evidence="5" id="KW-0862">Zinc</keyword>
<dbReference type="SMART" id="SM00506">
    <property type="entry name" value="A1pp"/>
    <property type="match status" value="1"/>
</dbReference>
<dbReference type="Gene3D" id="3.40.220.10">
    <property type="entry name" value="Leucine Aminopeptidase, subunit E, domain 1"/>
    <property type="match status" value="1"/>
</dbReference>
<protein>
    <recommendedName>
        <fullName evidence="2">Protein-ADP-ribose hydrolase</fullName>
    </recommendedName>
</protein>
<dbReference type="InterPro" id="IPR002589">
    <property type="entry name" value="Macro_dom"/>
</dbReference>
<dbReference type="RefSeq" id="WP_015392160.1">
    <property type="nucleotide sequence ID" value="NC_020291.1"/>
</dbReference>
<keyword evidence="3" id="KW-0479">Metal-binding</keyword>
<dbReference type="GO" id="GO:0016798">
    <property type="term" value="F:hydrolase activity, acting on glycosyl bonds"/>
    <property type="evidence" value="ECO:0007669"/>
    <property type="project" value="UniProtKB-KW"/>
</dbReference>
<organism evidence="10 11">
    <name type="scientific">Clostridium saccharoperbutylacetonicum N1-4(HMT)</name>
    <dbReference type="NCBI Taxonomy" id="931276"/>
    <lineage>
        <taxon>Bacteria</taxon>
        <taxon>Bacillati</taxon>
        <taxon>Bacillota</taxon>
        <taxon>Clostridia</taxon>
        <taxon>Eubacteriales</taxon>
        <taxon>Clostridiaceae</taxon>
        <taxon>Clostridium</taxon>
    </lineage>
</organism>
<dbReference type="PROSITE" id="PS51154">
    <property type="entry name" value="MACRO"/>
    <property type="match status" value="1"/>
</dbReference>
<dbReference type="Pfam" id="PF01661">
    <property type="entry name" value="Macro"/>
    <property type="match status" value="1"/>
</dbReference>
<dbReference type="CDD" id="cd02908">
    <property type="entry name" value="Macro_OAADPr_deacetylase"/>
    <property type="match status" value="1"/>
</dbReference>
<sequence>MNKIEQLNFLIKELISEQERYKNLKIPKEYNEKRKLLRALMNVREPYEASEEFIKVQDEFLKTESEEKGIVELKDLATLDEQFTEKSNKHGNKISLWQGDITSLKVDAIVNAANNQMLGCFVQCHACIDNAIHSAAGIQLRNECDELMKKQGFLEPTGSSKVTKAYNLPCKYVIHTVGPIISGTLATDDCKKLEACYKACLEAAIENGIKSIAFCCISTGEFRFPRDKAAEIAINAINDFLDRNDEKIERVVINVFKREDFEIYKNLLG</sequence>
<evidence type="ECO:0000256" key="5">
    <source>
        <dbReference type="ARBA" id="ARBA00022833"/>
    </source>
</evidence>
<dbReference type="NCBIfam" id="NF003163">
    <property type="entry name" value="PRK04143.1"/>
    <property type="match status" value="1"/>
</dbReference>
<dbReference type="GO" id="GO:0046872">
    <property type="term" value="F:metal ion binding"/>
    <property type="evidence" value="ECO:0007669"/>
    <property type="project" value="UniProtKB-KW"/>
</dbReference>
<dbReference type="SUPFAM" id="SSF52949">
    <property type="entry name" value="Macro domain-like"/>
    <property type="match status" value="1"/>
</dbReference>
<keyword evidence="11" id="KW-1185">Reference proteome</keyword>
<dbReference type="OrthoDB" id="6194521at2"/>
<dbReference type="EMBL" id="CP004121">
    <property type="protein sequence ID" value="AGF55839.1"/>
    <property type="molecule type" value="Genomic_DNA"/>
</dbReference>
<evidence type="ECO:0000256" key="7">
    <source>
        <dbReference type="ARBA" id="ARBA00048482"/>
    </source>
</evidence>
<evidence type="ECO:0000256" key="8">
    <source>
        <dbReference type="ARBA" id="ARBA00093459"/>
    </source>
</evidence>
<evidence type="ECO:0000256" key="4">
    <source>
        <dbReference type="ARBA" id="ARBA00022801"/>
    </source>
</evidence>
<evidence type="ECO:0000256" key="2">
    <source>
        <dbReference type="ARBA" id="ARBA00018852"/>
    </source>
</evidence>
<reference evidence="10 11" key="1">
    <citation type="submission" date="2013-02" db="EMBL/GenBank/DDBJ databases">
        <title>Genome sequence of Clostridium saccharoperbutylacetonicum N1-4(HMT).</title>
        <authorList>
            <person name="Poehlein A."/>
            <person name="Daniel R."/>
        </authorList>
    </citation>
    <scope>NUCLEOTIDE SEQUENCE [LARGE SCALE GENOMIC DNA]</scope>
    <source>
        <strain evidence="11">N1-4(HMT)</strain>
    </source>
</reference>
<dbReference type="eggNOG" id="COG2110">
    <property type="taxonomic scope" value="Bacteria"/>
</dbReference>
<evidence type="ECO:0000313" key="11">
    <source>
        <dbReference type="Proteomes" id="UP000011728"/>
    </source>
</evidence>
<proteinExistence type="inferred from homology"/>
<evidence type="ECO:0000256" key="1">
    <source>
        <dbReference type="ARBA" id="ARBA00001947"/>
    </source>
</evidence>
<keyword evidence="4" id="KW-0378">Hydrolase</keyword>
<accession>M1MD49</accession>
<keyword evidence="6" id="KW-0326">Glycosidase</keyword>
<comment type="cofactor">
    <cofactor evidence="1">
        <name>Zn(2+)</name>
        <dbReference type="ChEBI" id="CHEBI:29105"/>
    </cofactor>
</comment>
<dbReference type="PANTHER" id="PTHR11106">
    <property type="entry name" value="GANGLIOSIDE INDUCED DIFFERENTIATION ASSOCIATED PROTEIN 2-RELATED"/>
    <property type="match status" value="1"/>
</dbReference>
<dbReference type="InterPro" id="IPR043472">
    <property type="entry name" value="Macro_dom-like"/>
</dbReference>
<dbReference type="PANTHER" id="PTHR11106:SF121">
    <property type="entry name" value="ADP-RIBOSE 1''-PHOSPHATE PHOSPHATASE"/>
    <property type="match status" value="1"/>
</dbReference>